<feature type="region of interest" description="Disordered" evidence="6">
    <location>
        <begin position="338"/>
        <end position="362"/>
    </location>
</feature>
<feature type="transmembrane region" description="Helical" evidence="7">
    <location>
        <begin position="94"/>
        <end position="116"/>
    </location>
</feature>
<feature type="transmembrane region" description="Helical" evidence="7">
    <location>
        <begin position="248"/>
        <end position="265"/>
    </location>
</feature>
<dbReference type="InterPro" id="IPR052337">
    <property type="entry name" value="SAT4-like"/>
</dbReference>
<dbReference type="EMBL" id="ML994615">
    <property type="protein sequence ID" value="KAF2192261.1"/>
    <property type="molecule type" value="Genomic_DNA"/>
</dbReference>
<keyword evidence="4 7" id="KW-0472">Membrane</keyword>
<feature type="transmembrane region" description="Helical" evidence="7">
    <location>
        <begin position="179"/>
        <end position="199"/>
    </location>
</feature>
<evidence type="ECO:0000256" key="3">
    <source>
        <dbReference type="ARBA" id="ARBA00022989"/>
    </source>
</evidence>
<evidence type="ECO:0000256" key="2">
    <source>
        <dbReference type="ARBA" id="ARBA00022692"/>
    </source>
</evidence>
<comment type="similarity">
    <text evidence="5">Belongs to the SAT4 family.</text>
</comment>
<reference evidence="9" key="1">
    <citation type="journal article" date="2020" name="Stud. Mycol.">
        <title>101 Dothideomycetes genomes: a test case for predicting lifestyles and emergence of pathogens.</title>
        <authorList>
            <person name="Haridas S."/>
            <person name="Albert R."/>
            <person name="Binder M."/>
            <person name="Bloem J."/>
            <person name="Labutti K."/>
            <person name="Salamov A."/>
            <person name="Andreopoulos B."/>
            <person name="Baker S."/>
            <person name="Barry K."/>
            <person name="Bills G."/>
            <person name="Bluhm B."/>
            <person name="Cannon C."/>
            <person name="Castanera R."/>
            <person name="Culley D."/>
            <person name="Daum C."/>
            <person name="Ezra D."/>
            <person name="Gonzalez J."/>
            <person name="Henrissat B."/>
            <person name="Kuo A."/>
            <person name="Liang C."/>
            <person name="Lipzen A."/>
            <person name="Lutzoni F."/>
            <person name="Magnuson J."/>
            <person name="Mondo S."/>
            <person name="Nolan M."/>
            <person name="Ohm R."/>
            <person name="Pangilinan J."/>
            <person name="Park H.-J."/>
            <person name="Ramirez L."/>
            <person name="Alfaro M."/>
            <person name="Sun H."/>
            <person name="Tritt A."/>
            <person name="Yoshinaga Y."/>
            <person name="Zwiers L.-H."/>
            <person name="Turgeon B."/>
            <person name="Goodwin S."/>
            <person name="Spatafora J."/>
            <person name="Crous P."/>
            <person name="Grigoriev I."/>
        </authorList>
    </citation>
    <scope>NUCLEOTIDE SEQUENCE</scope>
    <source>
        <strain evidence="9">CBS 207.26</strain>
    </source>
</reference>
<protein>
    <recommendedName>
        <fullName evidence="8">Rhodopsin domain-containing protein</fullName>
    </recommendedName>
</protein>
<evidence type="ECO:0000256" key="1">
    <source>
        <dbReference type="ARBA" id="ARBA00004141"/>
    </source>
</evidence>
<dbReference type="PANTHER" id="PTHR33048:SF167">
    <property type="entry name" value="INTEGRAL MEMBRANE PROTEIN"/>
    <property type="match status" value="1"/>
</dbReference>
<evidence type="ECO:0000313" key="9">
    <source>
        <dbReference type="EMBL" id="KAF2192261.1"/>
    </source>
</evidence>
<accession>A0A6A6ELT7</accession>
<dbReference type="PANTHER" id="PTHR33048">
    <property type="entry name" value="PTH11-LIKE INTEGRAL MEMBRANE PROTEIN (AFU_ORTHOLOGUE AFUA_5G11245)"/>
    <property type="match status" value="1"/>
</dbReference>
<proteinExistence type="inferred from homology"/>
<comment type="subcellular location">
    <subcellularLocation>
        <location evidence="1">Membrane</location>
        <topology evidence="1">Multi-pass membrane protein</topology>
    </subcellularLocation>
</comment>
<evidence type="ECO:0000259" key="8">
    <source>
        <dbReference type="Pfam" id="PF20684"/>
    </source>
</evidence>
<keyword evidence="2 7" id="KW-0812">Transmembrane</keyword>
<feature type="transmembrane region" description="Helical" evidence="7">
    <location>
        <begin position="49"/>
        <end position="74"/>
    </location>
</feature>
<keyword evidence="10" id="KW-1185">Reference proteome</keyword>
<evidence type="ECO:0000256" key="4">
    <source>
        <dbReference type="ARBA" id="ARBA00023136"/>
    </source>
</evidence>
<feature type="region of interest" description="Disordered" evidence="6">
    <location>
        <begin position="286"/>
        <end position="315"/>
    </location>
</feature>
<organism evidence="9 10">
    <name type="scientific">Zopfia rhizophila CBS 207.26</name>
    <dbReference type="NCBI Taxonomy" id="1314779"/>
    <lineage>
        <taxon>Eukaryota</taxon>
        <taxon>Fungi</taxon>
        <taxon>Dikarya</taxon>
        <taxon>Ascomycota</taxon>
        <taxon>Pezizomycotina</taxon>
        <taxon>Dothideomycetes</taxon>
        <taxon>Dothideomycetes incertae sedis</taxon>
        <taxon>Zopfiaceae</taxon>
        <taxon>Zopfia</taxon>
    </lineage>
</organism>
<dbReference type="GO" id="GO:0016020">
    <property type="term" value="C:membrane"/>
    <property type="evidence" value="ECO:0007669"/>
    <property type="project" value="UniProtKB-SubCell"/>
</dbReference>
<gene>
    <name evidence="9" type="ORF">K469DRAFT_553143</name>
</gene>
<feature type="transmembrane region" description="Helical" evidence="7">
    <location>
        <begin position="211"/>
        <end position="233"/>
    </location>
</feature>
<evidence type="ECO:0000256" key="7">
    <source>
        <dbReference type="SAM" id="Phobius"/>
    </source>
</evidence>
<evidence type="ECO:0000313" key="10">
    <source>
        <dbReference type="Proteomes" id="UP000800200"/>
    </source>
</evidence>
<dbReference type="InterPro" id="IPR049326">
    <property type="entry name" value="Rhodopsin_dom_fungi"/>
</dbReference>
<dbReference type="Pfam" id="PF20684">
    <property type="entry name" value="Fung_rhodopsin"/>
    <property type="match status" value="1"/>
</dbReference>
<name>A0A6A6ELT7_9PEZI</name>
<keyword evidence="3 7" id="KW-1133">Transmembrane helix</keyword>
<feature type="domain" description="Rhodopsin" evidence="8">
    <location>
        <begin position="33"/>
        <end position="274"/>
    </location>
</feature>
<dbReference type="OrthoDB" id="5022096at2759"/>
<evidence type="ECO:0000256" key="5">
    <source>
        <dbReference type="ARBA" id="ARBA00038359"/>
    </source>
</evidence>
<evidence type="ECO:0000256" key="6">
    <source>
        <dbReference type="SAM" id="MobiDB-lite"/>
    </source>
</evidence>
<dbReference type="Proteomes" id="UP000800200">
    <property type="component" value="Unassembled WGS sequence"/>
</dbReference>
<sequence length="408" mass="45248">MALTQNFPDENEGPAILGTTIAVTTLALFTLIIRLYVRFHMIKNVGWDDYVMMAAMCLCVAGQAIIIPQVHFGAGRHINHIPPKDFQTAFKLNFISQPIYLIAISFVKLSIGFFLLRVAVTPFYRRTIISVMVFMALYTTACFLTILLQCTNLAVQWDPTAKGTCWGATTLKALGYTNAALNITTDLLFAIIIPIPMILGIQMNRRTKGSIIGILGLGIFATAAALVKVGYLTEYGKTGDWLWDSRNITIWTVLECNIGVIAGNLPTMKPIFRRVLGLTYGRGSRDRTTPKYLSRPYAPGTGHHSAKNYNSLYSDKTQEGDFRPYGADETHMMTNITAHKERSTSRSSFQEENPGKTSTESVSWLNDHTMGKMRGITKTTEVNVSDSGGPTDSLEEVMPPERRAVHMV</sequence>
<feature type="transmembrane region" description="Helical" evidence="7">
    <location>
        <begin position="15"/>
        <end position="37"/>
    </location>
</feature>
<feature type="compositionally biased region" description="Polar residues" evidence="6">
    <location>
        <begin position="345"/>
        <end position="362"/>
    </location>
</feature>
<dbReference type="AlphaFoldDB" id="A0A6A6ELT7"/>
<feature type="transmembrane region" description="Helical" evidence="7">
    <location>
        <begin position="128"/>
        <end position="148"/>
    </location>
</feature>